<dbReference type="Proteomes" id="UP000034034">
    <property type="component" value="Chromosome"/>
</dbReference>
<dbReference type="InterPro" id="IPR052939">
    <property type="entry name" value="23S_rRNA_MeTrnsfrase_RlmA"/>
</dbReference>
<protein>
    <submittedName>
        <fullName evidence="2">Methyltransferase domain protein</fullName>
    </submittedName>
</protein>
<proteinExistence type="predicted"/>
<dbReference type="AlphaFoldDB" id="A0A0F7G1W6"/>
<organism evidence="2 3">
    <name type="scientific">Streptomyces xiamenensis</name>
    <dbReference type="NCBI Taxonomy" id="408015"/>
    <lineage>
        <taxon>Bacteria</taxon>
        <taxon>Bacillati</taxon>
        <taxon>Actinomycetota</taxon>
        <taxon>Actinomycetes</taxon>
        <taxon>Kitasatosporales</taxon>
        <taxon>Streptomycetaceae</taxon>
        <taxon>Streptomyces</taxon>
    </lineage>
</organism>
<dbReference type="PANTHER" id="PTHR43460:SF1">
    <property type="entry name" value="METHYLTRANSFERASE TYPE 11 DOMAIN-CONTAINING PROTEIN"/>
    <property type="match status" value="1"/>
</dbReference>
<dbReference type="EMBL" id="CP009922">
    <property type="protein sequence ID" value="AKG46488.1"/>
    <property type="molecule type" value="Genomic_DNA"/>
</dbReference>
<dbReference type="GO" id="GO:0032259">
    <property type="term" value="P:methylation"/>
    <property type="evidence" value="ECO:0007669"/>
    <property type="project" value="UniProtKB-KW"/>
</dbReference>
<dbReference type="Pfam" id="PF08241">
    <property type="entry name" value="Methyltransf_11"/>
    <property type="match status" value="1"/>
</dbReference>
<sequence length="261" mass="28346">MASTVRDFEDLLTEAEAASVDGWDFSWLAGRAEEERPPWGYARLLAARLATVETALDLDTGGGEVIDEAPVLPPRMTVTESWPPNVALATARLGPRGVRVVTPRADGRLPFADGSFDLVTARHPVRTDWPLIARLLRPGGAFLAQEVGPRSAAELTEHFLGPQPGPDGREPATARAAAEAAGLRVVDLRTASLRMVFHDIGAVVWFLRKVIWIVPGFTVAAHRPALRRLHERIRAEGPFLAHSSRFLIEARKPGRASAAGR</sequence>
<gene>
    <name evidence="2" type="ORF">SXIM_51040</name>
</gene>
<dbReference type="STRING" id="408015.SXIM_51040"/>
<dbReference type="Gene3D" id="3.40.50.150">
    <property type="entry name" value="Vaccinia Virus protein VP39"/>
    <property type="match status" value="1"/>
</dbReference>
<evidence type="ECO:0000259" key="1">
    <source>
        <dbReference type="Pfam" id="PF08241"/>
    </source>
</evidence>
<keyword evidence="2" id="KW-0489">Methyltransferase</keyword>
<dbReference type="KEGG" id="sxi:SXIM_51040"/>
<evidence type="ECO:0000313" key="2">
    <source>
        <dbReference type="EMBL" id="AKG46488.1"/>
    </source>
</evidence>
<keyword evidence="3" id="KW-1185">Reference proteome</keyword>
<feature type="domain" description="Methyltransferase type 11" evidence="1">
    <location>
        <begin position="56"/>
        <end position="143"/>
    </location>
</feature>
<dbReference type="InterPro" id="IPR029063">
    <property type="entry name" value="SAM-dependent_MTases_sf"/>
</dbReference>
<dbReference type="GO" id="GO:0008757">
    <property type="term" value="F:S-adenosylmethionine-dependent methyltransferase activity"/>
    <property type="evidence" value="ECO:0007669"/>
    <property type="project" value="InterPro"/>
</dbReference>
<reference evidence="2" key="1">
    <citation type="submission" date="2019-08" db="EMBL/GenBank/DDBJ databases">
        <title>Complete genome sequence of a mangrove-derived Streptomyces xiamenensis.</title>
        <authorList>
            <person name="Xu J."/>
        </authorList>
    </citation>
    <scope>NUCLEOTIDE SEQUENCE</scope>
    <source>
        <strain evidence="2">318</strain>
    </source>
</reference>
<evidence type="ECO:0000313" key="3">
    <source>
        <dbReference type="Proteomes" id="UP000034034"/>
    </source>
</evidence>
<dbReference type="HOGENOM" id="CLU_091968_0_0_11"/>
<dbReference type="PANTHER" id="PTHR43460">
    <property type="entry name" value="METHYLTRANSFERASE"/>
    <property type="match status" value="1"/>
</dbReference>
<dbReference type="InterPro" id="IPR013216">
    <property type="entry name" value="Methyltransf_11"/>
</dbReference>
<keyword evidence="2" id="KW-0808">Transferase</keyword>
<name>A0A0F7G1W6_9ACTN</name>
<dbReference type="RefSeq" id="WP_030731719.1">
    <property type="nucleotide sequence ID" value="NZ_CP009922.3"/>
</dbReference>
<dbReference type="SUPFAM" id="SSF53335">
    <property type="entry name" value="S-adenosyl-L-methionine-dependent methyltransferases"/>
    <property type="match status" value="1"/>
</dbReference>
<dbReference type="PATRIC" id="fig|408015.6.peg.5170"/>
<accession>A0A0F7G1W6</accession>